<dbReference type="GO" id="GO:0015630">
    <property type="term" value="C:microtubule cytoskeleton"/>
    <property type="evidence" value="ECO:0007669"/>
    <property type="project" value="UniProtKB-UniRule"/>
</dbReference>
<comment type="caution">
    <text evidence="7">The sequence shown here is derived from an EMBL/GenBank/DDBJ whole genome shotgun (WGS) entry which is preliminary data.</text>
</comment>
<dbReference type="PANTHER" id="PTHR19960:SF12">
    <property type="entry name" value="TEKTIN-4"/>
    <property type="match status" value="1"/>
</dbReference>
<reference evidence="7 8" key="1">
    <citation type="journal article" date="2019" name="Gigascience">
        <title>Whole-genome sequence of the oriental lung fluke Paragonimus westermani.</title>
        <authorList>
            <person name="Oey H."/>
            <person name="Zakrzewski M."/>
            <person name="Narain K."/>
            <person name="Devi K.R."/>
            <person name="Agatsuma T."/>
            <person name="Nawaratna S."/>
            <person name="Gobert G.N."/>
            <person name="Jones M.K."/>
            <person name="Ragan M.A."/>
            <person name="McManus D.P."/>
            <person name="Krause L."/>
        </authorList>
    </citation>
    <scope>NUCLEOTIDE SEQUENCE [LARGE SCALE GENOMIC DNA]</scope>
    <source>
        <strain evidence="7 8">IND2009</strain>
    </source>
</reference>
<name>A0A5J4NHT9_9TREM</name>
<keyword evidence="2" id="KW-0963">Cytoplasm</keyword>
<feature type="region of interest" description="Disordered" evidence="6">
    <location>
        <begin position="1"/>
        <end position="20"/>
    </location>
</feature>
<proteinExistence type="inferred from homology"/>
<evidence type="ECO:0000256" key="4">
    <source>
        <dbReference type="RuleBase" id="RU367040"/>
    </source>
</evidence>
<evidence type="ECO:0000256" key="3">
    <source>
        <dbReference type="ARBA" id="ARBA00023054"/>
    </source>
</evidence>
<dbReference type="Proteomes" id="UP000324629">
    <property type="component" value="Unassembled WGS sequence"/>
</dbReference>
<evidence type="ECO:0000256" key="6">
    <source>
        <dbReference type="SAM" id="MobiDB-lite"/>
    </source>
</evidence>
<evidence type="ECO:0000313" key="8">
    <source>
        <dbReference type="Proteomes" id="UP000324629"/>
    </source>
</evidence>
<keyword evidence="4" id="KW-0282">Flagellum</keyword>
<sequence length="423" mass="49337">MTDTQQENNHAAGLHTDESIGLRTAKFTPNEWHEYHECQKNRTSSERALSEHLKQDSKQLIRSAETITAKYQLDSTKRLKERLHDIIFWKLELEKEIRDTTTETSALIQEKRRLEVALAETEYPLQIVKENLNSRDGRRGIDNVEDRVEAALILEVDIIHDVQDVLKRTIQQAERQIKQNRDVKEIMEVNWSDKTEAEECDLIAGNLHNGSTNKQFYSGVARFQDNMSTTHSWAASTHEIIILSESQRRASGELRSLISKLLTDTSRDMREQFDRVCREFRNNSEQLVEAKIHLENQLKKTVDEITIQKKNIADLREAIRAKDDPLKVAQTRMHVRQFRPNKELCKDPAQESLVTEVDILTRSLDSLLQEAKRAEHKLKDLQDNQMNLEREMQLKEESIKIDEAQCMPRRSMYPSTLRLQGYP</sequence>
<comment type="similarity">
    <text evidence="1 4">Belongs to the tektin family.</text>
</comment>
<feature type="coiled-coil region" evidence="5">
    <location>
        <begin position="277"/>
        <end position="318"/>
    </location>
</feature>
<dbReference type="PRINTS" id="PR00511">
    <property type="entry name" value="TEKTIN"/>
</dbReference>
<keyword evidence="3 5" id="KW-0175">Coiled coil</keyword>
<dbReference type="GO" id="GO:0005930">
    <property type="term" value="C:axoneme"/>
    <property type="evidence" value="ECO:0007669"/>
    <property type="project" value="UniProtKB-SubCell"/>
</dbReference>
<evidence type="ECO:0000256" key="2">
    <source>
        <dbReference type="ARBA" id="ARBA00022490"/>
    </source>
</evidence>
<gene>
    <name evidence="7" type="ORF">DEA37_0009257</name>
</gene>
<dbReference type="Pfam" id="PF03148">
    <property type="entry name" value="Tektin"/>
    <property type="match status" value="1"/>
</dbReference>
<dbReference type="GO" id="GO:0060271">
    <property type="term" value="P:cilium assembly"/>
    <property type="evidence" value="ECO:0007669"/>
    <property type="project" value="UniProtKB-UniRule"/>
</dbReference>
<evidence type="ECO:0000256" key="5">
    <source>
        <dbReference type="SAM" id="Coils"/>
    </source>
</evidence>
<protein>
    <recommendedName>
        <fullName evidence="4">Tektin</fullName>
    </recommendedName>
</protein>
<keyword evidence="8" id="KW-1185">Reference proteome</keyword>
<feature type="coiled-coil region" evidence="5">
    <location>
        <begin position="163"/>
        <end position="190"/>
    </location>
</feature>
<dbReference type="InterPro" id="IPR000435">
    <property type="entry name" value="Tektins"/>
</dbReference>
<evidence type="ECO:0000256" key="1">
    <source>
        <dbReference type="ARBA" id="ARBA00007209"/>
    </source>
</evidence>
<evidence type="ECO:0000313" key="7">
    <source>
        <dbReference type="EMBL" id="KAA3675125.1"/>
    </source>
</evidence>
<dbReference type="EMBL" id="QNGE01002710">
    <property type="protein sequence ID" value="KAA3675125.1"/>
    <property type="molecule type" value="Genomic_DNA"/>
</dbReference>
<keyword evidence="4" id="KW-0969">Cilium</keyword>
<feature type="coiled-coil region" evidence="5">
    <location>
        <begin position="357"/>
        <end position="398"/>
    </location>
</feature>
<organism evidence="7 8">
    <name type="scientific">Paragonimus westermani</name>
    <dbReference type="NCBI Taxonomy" id="34504"/>
    <lineage>
        <taxon>Eukaryota</taxon>
        <taxon>Metazoa</taxon>
        <taxon>Spiralia</taxon>
        <taxon>Lophotrochozoa</taxon>
        <taxon>Platyhelminthes</taxon>
        <taxon>Trematoda</taxon>
        <taxon>Digenea</taxon>
        <taxon>Plagiorchiida</taxon>
        <taxon>Troglotremata</taxon>
        <taxon>Troglotrematidae</taxon>
        <taxon>Paragonimus</taxon>
    </lineage>
</organism>
<comment type="subcellular location">
    <subcellularLocation>
        <location evidence="4">Cytoplasm</location>
        <location evidence="4">Cytoskeleton</location>
        <location evidence="4">Cilium axoneme</location>
    </subcellularLocation>
</comment>
<dbReference type="PANTHER" id="PTHR19960">
    <property type="entry name" value="TEKTIN"/>
    <property type="match status" value="1"/>
</dbReference>
<dbReference type="GO" id="GO:0060294">
    <property type="term" value="P:cilium movement involved in cell motility"/>
    <property type="evidence" value="ECO:0007669"/>
    <property type="project" value="UniProtKB-UniRule"/>
</dbReference>
<dbReference type="InterPro" id="IPR048256">
    <property type="entry name" value="Tektin-like"/>
</dbReference>
<accession>A0A5J4NHT9</accession>
<dbReference type="GO" id="GO:0005634">
    <property type="term" value="C:nucleus"/>
    <property type="evidence" value="ECO:0007669"/>
    <property type="project" value="TreeGrafter"/>
</dbReference>
<keyword evidence="4" id="KW-0966">Cell projection</keyword>
<dbReference type="AlphaFoldDB" id="A0A5J4NHT9"/>